<feature type="domain" description="EGF-like" evidence="17">
    <location>
        <begin position="443"/>
        <end position="482"/>
    </location>
</feature>
<dbReference type="EMBL" id="MU825889">
    <property type="protein sequence ID" value="KAJ7384251.1"/>
    <property type="molecule type" value="Genomic_DNA"/>
</dbReference>
<dbReference type="GO" id="GO:0006897">
    <property type="term" value="P:endocytosis"/>
    <property type="evidence" value="ECO:0007669"/>
    <property type="project" value="UniProtKB-KW"/>
</dbReference>
<feature type="disulfide bond" evidence="15">
    <location>
        <begin position="404"/>
        <end position="422"/>
    </location>
</feature>
<feature type="disulfide bond" evidence="15">
    <location>
        <begin position="416"/>
        <end position="431"/>
    </location>
</feature>
<sequence length="605" mass="67398">MQHNCPCDREDFECDMGYRDTDYNECAFDTSSGLTPTSVPSFCPVGSTYRRTKGYRKVAGDTCQGGMKDQFAAETVSCPIHSLPQFLLYAARTYIRRLTLGDHIETTIPLGSGLQNAIALDYDYKQNCIYWADITLDTIKRTFLNGSGRAVIISTNLRWPNGLAIDFPAQKLYWTDAGLDKIERSNLDGSYRQTISSTGLPHPYSISVYKDSIYWGDWTTQSIQKANKRDAGARQTIRSHVRGLMDLKVFHQDAQTGDNSCSRLKQCTHICLAVPNSYTCACPDNMRTVTTASGIVSCECQPGEYMDPNGECKTRNATCGLNGFRCTNSRCIPSNWKCDHDNDCGDNSDEQSCPYNTCSPTQFRCDNGRCISASWKCDHDDDCHDMSDERNCTFPTCQLGQFTCANSRCIPQRWVCDFDNDCRDGSDEQGCTPAPTISPPPADCSSTQFACHNDHCIPSSWYCDGDQDCGDGSDEPSNNYCISTRKCSPSQFTCQNRRCIPSSWHCDGDNDCLDNSDEQHCTCTTSFNPQEKKEDKFSTDKLYWFISDSKSILRSCSLVSCHPTPAADWNGLGVSAYCACGGVRRKCCSRLSEAATFCHRPGDKE</sequence>
<feature type="domain" description="EGF-like" evidence="17">
    <location>
        <begin position="357"/>
        <end position="393"/>
    </location>
</feature>
<evidence type="ECO:0000259" key="17">
    <source>
        <dbReference type="SMART" id="SM00181"/>
    </source>
</evidence>
<keyword evidence="3" id="KW-0254">Endocytosis</keyword>
<feature type="domain" description="EGF-like" evidence="17">
    <location>
        <begin position="260"/>
        <end position="299"/>
    </location>
</feature>
<proteinExistence type="predicted"/>
<dbReference type="GO" id="GO:0005905">
    <property type="term" value="C:clathrin-coated pit"/>
    <property type="evidence" value="ECO:0007669"/>
    <property type="project" value="UniProtKB-KW"/>
</dbReference>
<dbReference type="InterPro" id="IPR036055">
    <property type="entry name" value="LDL_receptor-like_sf"/>
</dbReference>
<feature type="disulfide bond" evidence="15">
    <location>
        <begin position="365"/>
        <end position="383"/>
    </location>
</feature>
<feature type="disulfide bond" evidence="15">
    <location>
        <begin position="319"/>
        <end position="331"/>
    </location>
</feature>
<dbReference type="Pfam" id="PF15901">
    <property type="entry name" value="Sortilin_C"/>
    <property type="match status" value="1"/>
</dbReference>
<keyword evidence="10 15" id="KW-1015">Disulfide bond</keyword>
<dbReference type="PANTHER" id="PTHR22722">
    <property type="entry name" value="LOW-DENSITY LIPOPROTEIN RECEPTOR-RELATED PROTEIN 2-RELATED"/>
    <property type="match status" value="1"/>
</dbReference>
<evidence type="ECO:0000256" key="16">
    <source>
        <dbReference type="PROSITE-ProRule" id="PRU00461"/>
    </source>
</evidence>
<dbReference type="PANTHER" id="PTHR22722:SF14">
    <property type="entry name" value="MEGALIN, ISOFORM A"/>
    <property type="match status" value="1"/>
</dbReference>
<reference evidence="18" key="1">
    <citation type="submission" date="2023-01" db="EMBL/GenBank/DDBJ databases">
        <title>Genome assembly of the deep-sea coral Lophelia pertusa.</title>
        <authorList>
            <person name="Herrera S."/>
            <person name="Cordes E."/>
        </authorList>
    </citation>
    <scope>NUCLEOTIDE SEQUENCE</scope>
    <source>
        <strain evidence="18">USNM1676648</strain>
        <tissue evidence="18">Polyp</tissue>
    </source>
</reference>
<dbReference type="Gene3D" id="2.120.10.30">
    <property type="entry name" value="TolB, C-terminal domain"/>
    <property type="match status" value="1"/>
</dbReference>
<dbReference type="Gene3D" id="3.30.60.270">
    <property type="match status" value="1"/>
</dbReference>
<dbReference type="PROSITE" id="PS51120">
    <property type="entry name" value="LDLRB"/>
    <property type="match status" value="2"/>
</dbReference>
<dbReference type="Pfam" id="PF00058">
    <property type="entry name" value="Ldl_recept_b"/>
    <property type="match status" value="2"/>
</dbReference>
<keyword evidence="19" id="KW-1185">Reference proteome</keyword>
<comment type="caution">
    <text evidence="18">The sequence shown here is derived from an EMBL/GenBank/DDBJ whole genome shotgun (WGS) entry which is preliminary data.</text>
</comment>
<organism evidence="18 19">
    <name type="scientific">Desmophyllum pertusum</name>
    <dbReference type="NCBI Taxonomy" id="174260"/>
    <lineage>
        <taxon>Eukaryota</taxon>
        <taxon>Metazoa</taxon>
        <taxon>Cnidaria</taxon>
        <taxon>Anthozoa</taxon>
        <taxon>Hexacorallia</taxon>
        <taxon>Scleractinia</taxon>
        <taxon>Caryophylliina</taxon>
        <taxon>Caryophylliidae</taxon>
        <taxon>Desmophyllum</taxon>
    </lineage>
</organism>
<dbReference type="FunFam" id="2.120.10.30:FF:000241">
    <property type="entry name" value="Low-density lipoprotein receptor-related protein 6"/>
    <property type="match status" value="1"/>
</dbReference>
<dbReference type="SMART" id="SM00135">
    <property type="entry name" value="LY"/>
    <property type="match status" value="3"/>
</dbReference>
<feature type="domain" description="EGF-like" evidence="17">
    <location>
        <begin position="486"/>
        <end position="522"/>
    </location>
</feature>
<keyword evidence="4" id="KW-0812">Transmembrane</keyword>
<dbReference type="GO" id="GO:0005886">
    <property type="term" value="C:plasma membrane"/>
    <property type="evidence" value="ECO:0007669"/>
    <property type="project" value="TreeGrafter"/>
</dbReference>
<keyword evidence="2" id="KW-0245">EGF-like domain</keyword>
<feature type="disulfide bond" evidence="15">
    <location>
        <begin position="444"/>
        <end position="456"/>
    </location>
</feature>
<dbReference type="InterPro" id="IPR051221">
    <property type="entry name" value="LDLR-related"/>
</dbReference>
<evidence type="ECO:0000256" key="11">
    <source>
        <dbReference type="ARBA" id="ARBA00023170"/>
    </source>
</evidence>
<dbReference type="InterPro" id="IPR031777">
    <property type="entry name" value="Sortilin_C"/>
</dbReference>
<keyword evidence="9" id="KW-0472">Membrane</keyword>
<dbReference type="InterPro" id="IPR002172">
    <property type="entry name" value="LDrepeatLR_classA_rpt"/>
</dbReference>
<evidence type="ECO:0000256" key="9">
    <source>
        <dbReference type="ARBA" id="ARBA00023136"/>
    </source>
</evidence>
<keyword evidence="7" id="KW-0677">Repeat</keyword>
<dbReference type="InterPro" id="IPR023415">
    <property type="entry name" value="LDLR_class-A_CS"/>
</dbReference>
<feature type="disulfide bond" evidence="15">
    <location>
        <begin position="326"/>
        <end position="344"/>
    </location>
</feature>
<protein>
    <submittedName>
        <fullName evidence="18">Sortilin- receptor</fullName>
    </submittedName>
</protein>
<dbReference type="OrthoDB" id="443634at2759"/>
<feature type="disulfide bond" evidence="15">
    <location>
        <begin position="338"/>
        <end position="353"/>
    </location>
</feature>
<accession>A0A9X0D2K0</accession>
<dbReference type="Proteomes" id="UP001163046">
    <property type="component" value="Unassembled WGS sequence"/>
</dbReference>
<evidence type="ECO:0000256" key="10">
    <source>
        <dbReference type="ARBA" id="ARBA00023157"/>
    </source>
</evidence>
<keyword evidence="13" id="KW-0325">Glycoprotein</keyword>
<dbReference type="FunFam" id="4.10.400.10:FF:000002">
    <property type="entry name" value="Low-density lipoprotein receptor-related protein 1"/>
    <property type="match status" value="1"/>
</dbReference>
<evidence type="ECO:0000256" key="13">
    <source>
        <dbReference type="ARBA" id="ARBA00023180"/>
    </source>
</evidence>
<feature type="repeat" description="LDL-receptor class B" evidence="16">
    <location>
        <begin position="170"/>
        <end position="212"/>
    </location>
</feature>
<dbReference type="FunFam" id="4.10.400.10:FF:000001">
    <property type="entry name" value="Low-density lipoprotein receptor-related protein 1"/>
    <property type="match status" value="1"/>
</dbReference>
<feature type="disulfide bond" evidence="15">
    <location>
        <begin position="397"/>
        <end position="409"/>
    </location>
</feature>
<feature type="disulfide bond" evidence="15">
    <location>
        <begin position="487"/>
        <end position="499"/>
    </location>
</feature>
<evidence type="ECO:0000256" key="15">
    <source>
        <dbReference type="PROSITE-ProRule" id="PRU00124"/>
    </source>
</evidence>
<evidence type="ECO:0000256" key="5">
    <source>
        <dbReference type="ARBA" id="ARBA00022723"/>
    </source>
</evidence>
<evidence type="ECO:0000256" key="1">
    <source>
        <dbReference type="ARBA" id="ARBA00004167"/>
    </source>
</evidence>
<dbReference type="CDD" id="cd00112">
    <property type="entry name" value="LDLa"/>
    <property type="match status" value="4"/>
</dbReference>
<evidence type="ECO:0000313" key="19">
    <source>
        <dbReference type="Proteomes" id="UP001163046"/>
    </source>
</evidence>
<evidence type="ECO:0000256" key="8">
    <source>
        <dbReference type="ARBA" id="ARBA00022989"/>
    </source>
</evidence>
<evidence type="ECO:0000256" key="14">
    <source>
        <dbReference type="ARBA" id="ARBA00037878"/>
    </source>
</evidence>
<dbReference type="InterPro" id="IPR000033">
    <property type="entry name" value="LDLR_classB_rpt"/>
</dbReference>
<comment type="caution">
    <text evidence="15">Lacks conserved residue(s) required for the propagation of feature annotation.</text>
</comment>
<feature type="disulfide bond" evidence="15">
    <location>
        <begin position="494"/>
        <end position="512"/>
    </location>
</feature>
<feature type="repeat" description="LDL-receptor class B" evidence="16">
    <location>
        <begin position="127"/>
        <end position="169"/>
    </location>
</feature>
<name>A0A9X0D2K0_9CNID</name>
<keyword evidence="6" id="KW-0732">Signal</keyword>
<dbReference type="Pfam" id="PF00057">
    <property type="entry name" value="Ldl_recept_a"/>
    <property type="match status" value="5"/>
</dbReference>
<keyword evidence="12" id="KW-0168">Coated pit</keyword>
<dbReference type="SMART" id="SM00192">
    <property type="entry name" value="LDLa"/>
    <property type="match status" value="5"/>
</dbReference>
<evidence type="ECO:0000256" key="4">
    <source>
        <dbReference type="ARBA" id="ARBA00022692"/>
    </source>
</evidence>
<dbReference type="FunFam" id="4.10.400.10:FF:000004">
    <property type="entry name" value="Low-density lipoprotein receptor-related protein 1"/>
    <property type="match status" value="2"/>
</dbReference>
<feature type="disulfide bond" evidence="15">
    <location>
        <begin position="506"/>
        <end position="521"/>
    </location>
</feature>
<keyword evidence="5" id="KW-0479">Metal-binding</keyword>
<evidence type="ECO:0000256" key="12">
    <source>
        <dbReference type="ARBA" id="ARBA00023176"/>
    </source>
</evidence>
<keyword evidence="11 18" id="KW-0675">Receptor</keyword>
<dbReference type="PRINTS" id="PR00261">
    <property type="entry name" value="LDLRECEPTOR"/>
</dbReference>
<dbReference type="GO" id="GO:0046872">
    <property type="term" value="F:metal ion binding"/>
    <property type="evidence" value="ECO:0007669"/>
    <property type="project" value="UniProtKB-KW"/>
</dbReference>
<evidence type="ECO:0000256" key="2">
    <source>
        <dbReference type="ARBA" id="ARBA00022536"/>
    </source>
</evidence>
<evidence type="ECO:0000256" key="3">
    <source>
        <dbReference type="ARBA" id="ARBA00022583"/>
    </source>
</evidence>
<dbReference type="PROSITE" id="PS01209">
    <property type="entry name" value="LDLRA_1"/>
    <property type="match status" value="1"/>
</dbReference>
<dbReference type="FunFam" id="4.10.400.10:FF:000011">
    <property type="entry name" value="Low-density lipoprotein receptor-related protein 1"/>
    <property type="match status" value="1"/>
</dbReference>
<dbReference type="FunFam" id="3.30.60.270:FF:000002">
    <property type="entry name" value="Sortilin-related receptor isoform A"/>
    <property type="match status" value="1"/>
</dbReference>
<dbReference type="InterPro" id="IPR011042">
    <property type="entry name" value="6-blade_b-propeller_TolB-like"/>
</dbReference>
<feature type="disulfide bond" evidence="15">
    <location>
        <begin position="451"/>
        <end position="469"/>
    </location>
</feature>
<keyword evidence="8" id="KW-1133">Transmembrane helix</keyword>
<dbReference type="AlphaFoldDB" id="A0A9X0D2K0"/>
<feature type="disulfide bond" evidence="15">
    <location>
        <begin position="377"/>
        <end position="392"/>
    </location>
</feature>
<dbReference type="GO" id="GO:0043235">
    <property type="term" value="C:receptor complex"/>
    <property type="evidence" value="ECO:0007669"/>
    <property type="project" value="TreeGrafter"/>
</dbReference>
<dbReference type="SUPFAM" id="SSF63825">
    <property type="entry name" value="YWTD domain"/>
    <property type="match status" value="1"/>
</dbReference>
<dbReference type="SUPFAM" id="SSF57424">
    <property type="entry name" value="LDL receptor-like module"/>
    <property type="match status" value="5"/>
</dbReference>
<dbReference type="PROSITE" id="PS50068">
    <property type="entry name" value="LDLRA_2"/>
    <property type="match status" value="5"/>
</dbReference>
<dbReference type="InterPro" id="IPR000742">
    <property type="entry name" value="EGF"/>
</dbReference>
<evidence type="ECO:0000256" key="6">
    <source>
        <dbReference type="ARBA" id="ARBA00022729"/>
    </source>
</evidence>
<dbReference type="Gene3D" id="4.10.400.10">
    <property type="entry name" value="Low-density Lipoprotein Receptor"/>
    <property type="match status" value="5"/>
</dbReference>
<feature type="disulfide bond" evidence="15">
    <location>
        <begin position="358"/>
        <end position="370"/>
    </location>
</feature>
<evidence type="ECO:0000313" key="18">
    <source>
        <dbReference type="EMBL" id="KAJ7384251.1"/>
    </source>
</evidence>
<comment type="subcellular location">
    <subcellularLocation>
        <location evidence="14">Membrane</location>
        <location evidence="14">Coated pit</location>
    </subcellularLocation>
    <subcellularLocation>
        <location evidence="1">Membrane</location>
        <topology evidence="1">Single-pass membrane protein</topology>
    </subcellularLocation>
</comment>
<gene>
    <name evidence="18" type="primary">SORL1_11</name>
    <name evidence="18" type="ORF">OS493_022883</name>
</gene>
<dbReference type="SMART" id="SM00181">
    <property type="entry name" value="EGF"/>
    <property type="match status" value="4"/>
</dbReference>
<evidence type="ECO:0000256" key="7">
    <source>
        <dbReference type="ARBA" id="ARBA00022737"/>
    </source>
</evidence>